<evidence type="ECO:0000313" key="9">
    <source>
        <dbReference type="Proteomes" id="UP001595880"/>
    </source>
</evidence>
<dbReference type="PROSITE" id="PS51257">
    <property type="entry name" value="PROKAR_LIPOPROTEIN"/>
    <property type="match status" value="1"/>
</dbReference>
<feature type="chain" id="PRO_5045102180" evidence="7">
    <location>
        <begin position="19"/>
        <end position="505"/>
    </location>
</feature>
<protein>
    <submittedName>
        <fullName evidence="8">Extracellular solute-binding protein</fullName>
    </submittedName>
</protein>
<gene>
    <name evidence="8" type="ORF">ACFOZ1_02685</name>
</gene>
<evidence type="ECO:0000256" key="6">
    <source>
        <dbReference type="SAM" id="MobiDB-lite"/>
    </source>
</evidence>
<dbReference type="Proteomes" id="UP001595880">
    <property type="component" value="Unassembled WGS sequence"/>
</dbReference>
<dbReference type="SUPFAM" id="SSF53850">
    <property type="entry name" value="Periplasmic binding protein-like II"/>
    <property type="match status" value="1"/>
</dbReference>
<comment type="caution">
    <text evidence="8">The sequence shown here is derived from an EMBL/GenBank/DDBJ whole genome shotgun (WGS) entry which is preliminary data.</text>
</comment>
<keyword evidence="1" id="KW-1003">Cell membrane</keyword>
<keyword evidence="5" id="KW-0449">Lipoprotein</keyword>
<keyword evidence="2 7" id="KW-0732">Signal</keyword>
<organism evidence="8 9">
    <name type="scientific">Gracilibacillus marinus</name>
    <dbReference type="NCBI Taxonomy" id="630535"/>
    <lineage>
        <taxon>Bacteria</taxon>
        <taxon>Bacillati</taxon>
        <taxon>Bacillota</taxon>
        <taxon>Bacilli</taxon>
        <taxon>Bacillales</taxon>
        <taxon>Bacillaceae</taxon>
        <taxon>Gracilibacillus</taxon>
    </lineage>
</organism>
<keyword evidence="3" id="KW-0472">Membrane</keyword>
<dbReference type="PANTHER" id="PTHR43649:SF33">
    <property type="entry name" value="POLYGALACTURONAN_RHAMNOGALACTURONAN-BINDING PROTEIN YTCQ"/>
    <property type="match status" value="1"/>
</dbReference>
<dbReference type="InterPro" id="IPR006059">
    <property type="entry name" value="SBP"/>
</dbReference>
<dbReference type="Gene3D" id="3.40.190.10">
    <property type="entry name" value="Periplasmic binding protein-like II"/>
    <property type="match status" value="2"/>
</dbReference>
<evidence type="ECO:0000256" key="5">
    <source>
        <dbReference type="ARBA" id="ARBA00023288"/>
    </source>
</evidence>
<evidence type="ECO:0000256" key="1">
    <source>
        <dbReference type="ARBA" id="ARBA00022475"/>
    </source>
</evidence>
<proteinExistence type="predicted"/>
<evidence type="ECO:0000256" key="7">
    <source>
        <dbReference type="SAM" id="SignalP"/>
    </source>
</evidence>
<accession>A0ABV8VQG3</accession>
<name>A0ABV8VQG3_9BACI</name>
<dbReference type="Pfam" id="PF01547">
    <property type="entry name" value="SBP_bac_1"/>
    <property type="match status" value="1"/>
</dbReference>
<keyword evidence="4" id="KW-0564">Palmitate</keyword>
<dbReference type="CDD" id="cd13580">
    <property type="entry name" value="PBP2_AlgQ_like_1"/>
    <property type="match status" value="1"/>
</dbReference>
<evidence type="ECO:0000256" key="2">
    <source>
        <dbReference type="ARBA" id="ARBA00022729"/>
    </source>
</evidence>
<keyword evidence="9" id="KW-1185">Reference proteome</keyword>
<sequence length="505" mass="57361">MKKYLVILVVSFICVFLAACSEDTSTSNQQEKTDDTTTETNNANEQEKDETPFELSIMLNLHTPEIPQDKLELLLEEKTNTNLEIQWVPDSNYGERVNTAFSTNTLPHAFLVKTDQFIQFKDAVRDGQFWEIGPYLSEFENLKKLRESTLKNSEVDGKLYSLYMGRPLSRGGIIYRKDWADNLGLETPTTTDEFYEMLRAFTEDDPDGNGQNDTIGLTDRGNLGTFNTVSTWFGAPNRWGELDGQLLPDFMFSAYKETLEFFRDLHSNGYMNKDAPVTSKTDQQEMMKNGTAGAYIGSMQDVHGINNDAVNINPDVVFDVHNYIEGPNGEYQTRSIPGYGSLIMFPKQAIADEAELRKVLEFFDYLMTPEGANLIIWGVEGEHYEVVDGKAKILDQDKFDTEIKPYTPFEIGEPLTNGRYEAFHDYEPAEKANELYKDNDNYVVDDPTVGLDSETYSQNAGTLDQIITDATYQFILGEIEMNGFDEAIEKWKNAGGNKVIEEYNQ</sequence>
<feature type="region of interest" description="Disordered" evidence="6">
    <location>
        <begin position="25"/>
        <end position="50"/>
    </location>
</feature>
<reference evidence="9" key="1">
    <citation type="journal article" date="2019" name="Int. J. Syst. Evol. Microbiol.">
        <title>The Global Catalogue of Microorganisms (GCM) 10K type strain sequencing project: providing services to taxonomists for standard genome sequencing and annotation.</title>
        <authorList>
            <consortium name="The Broad Institute Genomics Platform"/>
            <consortium name="The Broad Institute Genome Sequencing Center for Infectious Disease"/>
            <person name="Wu L."/>
            <person name="Ma J."/>
        </authorList>
    </citation>
    <scope>NUCLEOTIDE SEQUENCE [LARGE SCALE GENOMIC DNA]</scope>
    <source>
        <strain evidence="9">KACC 14058</strain>
    </source>
</reference>
<evidence type="ECO:0000256" key="4">
    <source>
        <dbReference type="ARBA" id="ARBA00023139"/>
    </source>
</evidence>
<evidence type="ECO:0000313" key="8">
    <source>
        <dbReference type="EMBL" id="MFC4386708.1"/>
    </source>
</evidence>
<dbReference type="RefSeq" id="WP_390195565.1">
    <property type="nucleotide sequence ID" value="NZ_JBHSDV010000001.1"/>
</dbReference>
<feature type="signal peptide" evidence="7">
    <location>
        <begin position="1"/>
        <end position="18"/>
    </location>
</feature>
<evidence type="ECO:0000256" key="3">
    <source>
        <dbReference type="ARBA" id="ARBA00023136"/>
    </source>
</evidence>
<dbReference type="PANTHER" id="PTHR43649">
    <property type="entry name" value="ARABINOSE-BINDING PROTEIN-RELATED"/>
    <property type="match status" value="1"/>
</dbReference>
<dbReference type="EMBL" id="JBHSDV010000001">
    <property type="protein sequence ID" value="MFC4386708.1"/>
    <property type="molecule type" value="Genomic_DNA"/>
</dbReference>
<dbReference type="InterPro" id="IPR050490">
    <property type="entry name" value="Bact_solute-bd_prot1"/>
</dbReference>